<gene>
    <name evidence="1" type="ORF">ME3_273</name>
</gene>
<proteinExistence type="predicted"/>
<sequence length="191" mass="21835">MTSPFLFVLGIFMSSIKKIYLDMDGVLVNDLGMFEQLGKGTTTEILKAKVLGYKNKVVFPLINKCIEQKLFETAPITNFGLQMFLVYVPHWLKQGIEVEILTSTMKYNSHREELERQKLSWLKAYDCKLKVNFAKGSAEKQVFAESGSLLIDDYDRTIKQWLEAGGHAIHHTHPQLTFEMLRAVGLGINFE</sequence>
<name>A0A172Q0Q3_9CAUD</name>
<dbReference type="InterPro" id="IPR036412">
    <property type="entry name" value="HAD-like_sf"/>
</dbReference>
<accession>A0A172Q0Q3</accession>
<dbReference type="Gene3D" id="3.40.50.1000">
    <property type="entry name" value="HAD superfamily/HAD-like"/>
    <property type="match status" value="1"/>
</dbReference>
<keyword evidence="2" id="KW-1185">Reference proteome</keyword>
<dbReference type="EMBL" id="KU935715">
    <property type="protein sequence ID" value="AND75434.1"/>
    <property type="molecule type" value="Genomic_DNA"/>
</dbReference>
<evidence type="ECO:0000313" key="1">
    <source>
        <dbReference type="EMBL" id="AND75434.1"/>
    </source>
</evidence>
<protein>
    <submittedName>
        <fullName evidence="1">5' nucleotidase, deoxy (Pyrimidine), cytosolic type C protein</fullName>
    </submittedName>
</protein>
<dbReference type="SUPFAM" id="SSF56784">
    <property type="entry name" value="HAD-like"/>
    <property type="match status" value="1"/>
</dbReference>
<evidence type="ECO:0000313" key="2">
    <source>
        <dbReference type="Proteomes" id="UP000225947"/>
    </source>
</evidence>
<dbReference type="OrthoDB" id="20259at10239"/>
<dbReference type="InterPro" id="IPR023214">
    <property type="entry name" value="HAD_sf"/>
</dbReference>
<dbReference type="Proteomes" id="UP000225947">
    <property type="component" value="Segment"/>
</dbReference>
<reference evidence="2" key="1">
    <citation type="submission" date="2016-03" db="EMBL/GenBank/DDBJ databases">
        <title>Characterization of Acinetobacter baumannii phage vB_AbaM_ME3.</title>
        <authorList>
            <person name="Buttimer C.T.H."/>
            <person name="Elbreki M."/>
            <person name="Coffey A."/>
        </authorList>
    </citation>
    <scope>NUCLEOTIDE SEQUENCE [LARGE SCALE GENOMIC DNA]</scope>
</reference>
<organism evidence="1 2">
    <name type="scientific">Acinetobacter phage vB_AbaM_ME3</name>
    <dbReference type="NCBI Taxonomy" id="1837876"/>
    <lineage>
        <taxon>Viruses</taxon>
        <taxon>Duplodnaviria</taxon>
        <taxon>Heunggongvirae</taxon>
        <taxon>Uroviricota</taxon>
        <taxon>Caudoviricetes</taxon>
        <taxon>Metrivirus</taxon>
        <taxon>Metrivirus ME3</taxon>
    </lineage>
</organism>